<comment type="caution">
    <text evidence="6">The sequence shown here is derived from an EMBL/GenBank/DDBJ whole genome shotgun (WGS) entry which is preliminary data.</text>
</comment>
<evidence type="ECO:0000313" key="6">
    <source>
        <dbReference type="EMBL" id="MDB7085888.1"/>
    </source>
</evidence>
<dbReference type="PANTHER" id="PTHR43179">
    <property type="entry name" value="RHAMNOSYLTRANSFERASE WBBL"/>
    <property type="match status" value="1"/>
</dbReference>
<dbReference type="InterPro" id="IPR029044">
    <property type="entry name" value="Nucleotide-diphossugar_trans"/>
</dbReference>
<evidence type="ECO:0000313" key="7">
    <source>
        <dbReference type="Proteomes" id="UP001211987"/>
    </source>
</evidence>
<dbReference type="InterPro" id="IPR001173">
    <property type="entry name" value="Glyco_trans_2-like"/>
</dbReference>
<gene>
    <name evidence="6" type="ORF">PM738_19100</name>
</gene>
<feature type="domain" description="Glycosyltransferase 2-like" evidence="5">
    <location>
        <begin position="8"/>
        <end position="110"/>
    </location>
</feature>
<accession>A0AB35IRV8</accession>
<dbReference type="Proteomes" id="UP001211987">
    <property type="component" value="Unassembled WGS sequence"/>
</dbReference>
<dbReference type="PANTHER" id="PTHR43179:SF12">
    <property type="entry name" value="GALACTOFURANOSYLTRANSFERASE GLFT2"/>
    <property type="match status" value="1"/>
</dbReference>
<evidence type="ECO:0000256" key="2">
    <source>
        <dbReference type="ARBA" id="ARBA00006739"/>
    </source>
</evidence>
<dbReference type="Pfam" id="PF00535">
    <property type="entry name" value="Glycos_transf_2"/>
    <property type="match status" value="1"/>
</dbReference>
<keyword evidence="3 6" id="KW-0328">Glycosyltransferase</keyword>
<dbReference type="EMBL" id="JAQLKE010000060">
    <property type="protein sequence ID" value="MDB7085888.1"/>
    <property type="molecule type" value="Genomic_DNA"/>
</dbReference>
<protein>
    <submittedName>
        <fullName evidence="6">Glycosyltransferase</fullName>
        <ecNumber evidence="6">2.4.-.-</ecNumber>
    </submittedName>
</protein>
<dbReference type="GO" id="GO:0016757">
    <property type="term" value="F:glycosyltransferase activity"/>
    <property type="evidence" value="ECO:0007669"/>
    <property type="project" value="UniProtKB-KW"/>
</dbReference>
<comment type="pathway">
    <text evidence="1">Cell wall biogenesis; cell wall polysaccharide biosynthesis.</text>
</comment>
<evidence type="ECO:0000259" key="5">
    <source>
        <dbReference type="Pfam" id="PF00535"/>
    </source>
</evidence>
<sequence length="294" mass="34464">MNICGVVVFFNPSDSCISNIDSYIDHLDKIIIVDNSINDNMNLFENKDFSYMKKIQYIPLYDNKGLAVALNVGCRKAAQLDYEYVLTMDQDSYFDSGALQKMMNFAKNDVDKKYAIVSPNVRSLYYDGLEEKEAYIQFDTDKNTIKNWTMTSGSLMHLNSFIEIGGFDEKMFIAHLDIDLGIKIHEINKSIIVIHDSILNQHFGNSKPKKILWKTVHPSYANPVRTYYLFRNQKYLENKYGKDAKKYIGVSLWKFFIKITLFEDRKREKYKMMMRGIRDSKKQVMGKYDEGRYK</sequence>
<evidence type="ECO:0000256" key="4">
    <source>
        <dbReference type="ARBA" id="ARBA00022679"/>
    </source>
</evidence>
<organism evidence="6 7">
    <name type="scientific">Thomasclavelia ramosa</name>
    <dbReference type="NCBI Taxonomy" id="1547"/>
    <lineage>
        <taxon>Bacteria</taxon>
        <taxon>Bacillati</taxon>
        <taxon>Bacillota</taxon>
        <taxon>Erysipelotrichia</taxon>
        <taxon>Erysipelotrichales</taxon>
        <taxon>Coprobacillaceae</taxon>
        <taxon>Thomasclavelia</taxon>
    </lineage>
</organism>
<dbReference type="Gene3D" id="3.90.550.10">
    <property type="entry name" value="Spore Coat Polysaccharide Biosynthesis Protein SpsA, Chain A"/>
    <property type="match status" value="1"/>
</dbReference>
<dbReference type="RefSeq" id="WP_117792116.1">
    <property type="nucleotide sequence ID" value="NZ_CAACVM010000040.1"/>
</dbReference>
<dbReference type="GeneID" id="64195197"/>
<dbReference type="SUPFAM" id="SSF53448">
    <property type="entry name" value="Nucleotide-diphospho-sugar transferases"/>
    <property type="match status" value="1"/>
</dbReference>
<evidence type="ECO:0000256" key="3">
    <source>
        <dbReference type="ARBA" id="ARBA00022676"/>
    </source>
</evidence>
<keyword evidence="4 6" id="KW-0808">Transferase</keyword>
<name>A0AB35IRV8_9FIRM</name>
<dbReference type="AlphaFoldDB" id="A0AB35IRV8"/>
<reference evidence="6" key="1">
    <citation type="submission" date="2023-01" db="EMBL/GenBank/DDBJ databases">
        <title>Human gut microbiome strain richness.</title>
        <authorList>
            <person name="Chen-Liaw A."/>
        </authorList>
    </citation>
    <scope>NUCLEOTIDE SEQUENCE</scope>
    <source>
        <strain evidence="6">1001217st2_G6_1001217B_191108</strain>
    </source>
</reference>
<evidence type="ECO:0000256" key="1">
    <source>
        <dbReference type="ARBA" id="ARBA00004776"/>
    </source>
</evidence>
<dbReference type="EC" id="2.4.-.-" evidence="6"/>
<proteinExistence type="inferred from homology"/>
<comment type="similarity">
    <text evidence="2">Belongs to the glycosyltransferase 2 family.</text>
</comment>